<dbReference type="Gene3D" id="2.50.20.10">
    <property type="entry name" value="Lipoprotein localisation LolA/LolB/LppX"/>
    <property type="match status" value="1"/>
</dbReference>
<dbReference type="InterPro" id="IPR007863">
    <property type="entry name" value="Peptidase_M16_C"/>
</dbReference>
<dbReference type="InterPro" id="IPR011249">
    <property type="entry name" value="Metalloenz_LuxS/M16"/>
</dbReference>
<dbReference type="InterPro" id="IPR050361">
    <property type="entry name" value="MPP/UQCRC_Complex"/>
</dbReference>
<dbReference type="SUPFAM" id="SSF63411">
    <property type="entry name" value="LuxS/MPP-like metallohydrolase"/>
    <property type="match status" value="2"/>
</dbReference>
<evidence type="ECO:0000256" key="1">
    <source>
        <dbReference type="SAM" id="MobiDB-lite"/>
    </source>
</evidence>
<dbReference type="RefSeq" id="WP_073084165.1">
    <property type="nucleotide sequence ID" value="NZ_FQWS01000001.1"/>
</dbReference>
<evidence type="ECO:0000313" key="6">
    <source>
        <dbReference type="Proteomes" id="UP000184522"/>
    </source>
</evidence>
<keyword evidence="6" id="KW-1185">Reference proteome</keyword>
<dbReference type="OrthoDB" id="9811314at2"/>
<gene>
    <name evidence="5" type="ORF">SAMN05444148_1174</name>
</gene>
<accession>A0A1M5NDT4</accession>
<feature type="domain" description="Peptidase M16 C-terminal" evidence="4">
    <location>
        <begin position="201"/>
        <end position="382"/>
    </location>
</feature>
<dbReference type="Proteomes" id="UP000184522">
    <property type="component" value="Unassembled WGS sequence"/>
</dbReference>
<protein>
    <submittedName>
        <fullName evidence="5">Predicted Zn-dependent peptidase</fullName>
    </submittedName>
</protein>
<feature type="domain" description="Peptidase M16 N-terminal" evidence="3">
    <location>
        <begin position="56"/>
        <end position="171"/>
    </location>
</feature>
<dbReference type="InterPro" id="IPR011765">
    <property type="entry name" value="Pept_M16_N"/>
</dbReference>
<sequence>MKNIKLKLAAFVGVALLSFGVNAQIDRSQMPKAGPEPTINLEKPDEFKLKNGITVMVVENNKLPRVSYQLSIDNNPYKEGDKAGVASILSAMLGNGTTSISKDDFNDEVDFLGANISFSSSGGFGSGLVKYADRIVELMADAAINPLLTEEEFNKEKDKLIENLKSNEKSLDAAASRVGGALSYGKNHVYGEFTTEKTVNNVTYQDVLDFYKVRFAPNNAYIVVVGDIDTKTAKKQLKKYFGKWEKVENLPVIPNPELTSNVSNTEINFVDMPNATQSNISVTNNVSLKQSDDDYFAALMANNILGGGGEGYLFKNLREDKGYTYGAYSSLGANRYGVSRFNASAKVRNAVTDSAVVEFLKEIKRIRTEPVDPQNLKDAKAKYVGNFVMRLERPQTIASYALNIKRNNLPEDFYANYLENINKVSIEDVQRVANKYFSVDNARVVIVGKGADVIENLEKVGLPIKYYDKYANATEKPVFSKPLPEGLTASDVVKNYVKAIGGEALLRDVKSTLTVADVTITGAPFKPKATIKQMAPNMFSMEMAIEGMGTVMKQKFDGKSGYQEQQGQKIPMSDDDVNSRKSEKGLFPEIYMEASNIALESLTDVDGTDAYKIVVTKDGKSSARYYAADSGLLIRTEETNEVQGQTITTVTDYSNYKEVNGVMMPQTMKVNAGPQVLEFNMSEIKINEGVTAEDFN</sequence>
<dbReference type="Pfam" id="PF05193">
    <property type="entry name" value="Peptidase_M16_C"/>
    <property type="match status" value="1"/>
</dbReference>
<feature type="chain" id="PRO_5012657695" evidence="2">
    <location>
        <begin position="24"/>
        <end position="696"/>
    </location>
</feature>
<dbReference type="Pfam" id="PF00675">
    <property type="entry name" value="Peptidase_M16"/>
    <property type="match status" value="1"/>
</dbReference>
<dbReference type="PANTHER" id="PTHR11851">
    <property type="entry name" value="METALLOPROTEASE"/>
    <property type="match status" value="1"/>
</dbReference>
<evidence type="ECO:0000259" key="4">
    <source>
        <dbReference type="Pfam" id="PF05193"/>
    </source>
</evidence>
<name>A0A1M5NDT4_9FLAO</name>
<dbReference type="AlphaFoldDB" id="A0A1M5NDT4"/>
<feature type="signal peptide" evidence="2">
    <location>
        <begin position="1"/>
        <end position="23"/>
    </location>
</feature>
<keyword evidence="2" id="KW-0732">Signal</keyword>
<proteinExistence type="predicted"/>
<reference evidence="6" key="1">
    <citation type="submission" date="2016-11" db="EMBL/GenBank/DDBJ databases">
        <authorList>
            <person name="Varghese N."/>
            <person name="Submissions S."/>
        </authorList>
    </citation>
    <scope>NUCLEOTIDE SEQUENCE [LARGE SCALE GENOMIC DNA]</scope>
    <source>
        <strain evidence="6">DSM 25330</strain>
    </source>
</reference>
<evidence type="ECO:0000256" key="2">
    <source>
        <dbReference type="SAM" id="SignalP"/>
    </source>
</evidence>
<dbReference type="GO" id="GO:0046872">
    <property type="term" value="F:metal ion binding"/>
    <property type="evidence" value="ECO:0007669"/>
    <property type="project" value="InterPro"/>
</dbReference>
<dbReference type="STRING" id="1089305.SAMN05444148_1174"/>
<feature type="region of interest" description="Disordered" evidence="1">
    <location>
        <begin position="560"/>
        <end position="579"/>
    </location>
</feature>
<evidence type="ECO:0000313" key="5">
    <source>
        <dbReference type="EMBL" id="SHG87734.1"/>
    </source>
</evidence>
<dbReference type="Gene3D" id="3.30.830.10">
    <property type="entry name" value="Metalloenzyme, LuxS/M16 peptidase-like"/>
    <property type="match status" value="2"/>
</dbReference>
<evidence type="ECO:0000259" key="3">
    <source>
        <dbReference type="Pfam" id="PF00675"/>
    </source>
</evidence>
<dbReference type="EMBL" id="FQWS01000001">
    <property type="protein sequence ID" value="SHG87734.1"/>
    <property type="molecule type" value="Genomic_DNA"/>
</dbReference>
<organism evidence="5 6">
    <name type="scientific">Winogradskyella jejuensis</name>
    <dbReference type="NCBI Taxonomy" id="1089305"/>
    <lineage>
        <taxon>Bacteria</taxon>
        <taxon>Pseudomonadati</taxon>
        <taxon>Bacteroidota</taxon>
        <taxon>Flavobacteriia</taxon>
        <taxon>Flavobacteriales</taxon>
        <taxon>Flavobacteriaceae</taxon>
        <taxon>Winogradskyella</taxon>
    </lineage>
</organism>